<feature type="domain" description="Methyltransferase type 11" evidence="2">
    <location>
        <begin position="401"/>
        <end position="449"/>
    </location>
</feature>
<dbReference type="InterPro" id="IPR029044">
    <property type="entry name" value="Nucleotide-diphossugar_trans"/>
</dbReference>
<dbReference type="EMBL" id="MTSE01000017">
    <property type="protein sequence ID" value="OUJ71209.1"/>
    <property type="molecule type" value="Genomic_DNA"/>
</dbReference>
<dbReference type="Gene3D" id="3.90.550.10">
    <property type="entry name" value="Spore Coat Polysaccharide Biosynthesis Protein SpsA, Chain A"/>
    <property type="match status" value="1"/>
</dbReference>
<dbReference type="Pfam" id="PF08241">
    <property type="entry name" value="Methyltransf_11"/>
    <property type="match status" value="1"/>
</dbReference>
<dbReference type="RefSeq" id="WP_086596324.1">
    <property type="nucleotide sequence ID" value="NZ_MTSE01000017.1"/>
</dbReference>
<dbReference type="GO" id="GO:0008757">
    <property type="term" value="F:S-adenosylmethionine-dependent methyltransferase activity"/>
    <property type="evidence" value="ECO:0007669"/>
    <property type="project" value="InterPro"/>
</dbReference>
<evidence type="ECO:0008006" key="5">
    <source>
        <dbReference type="Google" id="ProtNLM"/>
    </source>
</evidence>
<comment type="caution">
    <text evidence="3">The sequence shown here is derived from an EMBL/GenBank/DDBJ whole genome shotgun (WGS) entry which is preliminary data.</text>
</comment>
<evidence type="ECO:0000313" key="4">
    <source>
        <dbReference type="Proteomes" id="UP000194873"/>
    </source>
</evidence>
<dbReference type="SUPFAM" id="SSF53335">
    <property type="entry name" value="S-adenosyl-L-methionine-dependent methyltransferases"/>
    <property type="match status" value="1"/>
</dbReference>
<evidence type="ECO:0000259" key="2">
    <source>
        <dbReference type="Pfam" id="PF08241"/>
    </source>
</evidence>
<dbReference type="InterPro" id="IPR029063">
    <property type="entry name" value="SAM-dependent_MTases_sf"/>
</dbReference>
<dbReference type="SUPFAM" id="SSF53448">
    <property type="entry name" value="Nucleotide-diphospho-sugar transferases"/>
    <property type="match status" value="1"/>
</dbReference>
<sequence length="539" mass="60145">MPTTIPLVSVIIPCYNYGCFLAEAIESVLGQSYSNKEIIVVDDGSTDTTREVASHYPEVIYVYQENLGLSAARNTGIRESQGEYLIFLDADDWLLPDAITINTQHLQQQPKAAFVAGSHAFIYDNSTRIERIIPIAENPYQTLLAQGNYIAMIAAVMFARWVFQEFVYDCSLTSCEDYDLYLKITKSYPVVQHQQQIANYRIHSAAMSTKIPTMLASALSVLSKQKEALQSKEEQQAYRTGTRFWNNYYCGLLHYSLVCKPTPYSKEALFFLLSKSPSLGFNYAAHLTYRTLQRTVKNNLVSLGKQLLRQAGILQKSAPGIGEVARGSFKQLSPFSNEFGYDRGGPIDRYYIELFLQKAAGSIQGRVLEIVDNEYTSKYGKGKVAQSDILDIESDNSKATFIGDLSAAPQIPDNTFDCLIITQTLHLIYDFKSALQTCYRILKPGGVLLLTVPGLSPIDKGKCQNIWYWSFSAQALHRLMTEIFAAGSFEVNSFGNVSVASAFLYGMGLPEVSPSELNYYDPQFQVINAVKAVKHSSLA</sequence>
<dbReference type="Proteomes" id="UP000194873">
    <property type="component" value="Unassembled WGS sequence"/>
</dbReference>
<dbReference type="CDD" id="cd00761">
    <property type="entry name" value="Glyco_tranf_GTA_type"/>
    <property type="match status" value="1"/>
</dbReference>
<name>A0A243W810_9BACT</name>
<proteinExistence type="predicted"/>
<feature type="domain" description="Glycosyltransferase 2-like" evidence="1">
    <location>
        <begin position="9"/>
        <end position="142"/>
    </location>
</feature>
<dbReference type="OrthoDB" id="6307329at2"/>
<accession>A0A243W810</accession>
<dbReference type="PANTHER" id="PTHR22916">
    <property type="entry name" value="GLYCOSYLTRANSFERASE"/>
    <property type="match status" value="1"/>
</dbReference>
<gene>
    <name evidence="3" type="ORF">BXP70_22270</name>
</gene>
<evidence type="ECO:0000313" key="3">
    <source>
        <dbReference type="EMBL" id="OUJ71209.1"/>
    </source>
</evidence>
<dbReference type="Pfam" id="PF00535">
    <property type="entry name" value="Glycos_transf_2"/>
    <property type="match status" value="1"/>
</dbReference>
<dbReference type="PANTHER" id="PTHR22916:SF3">
    <property type="entry name" value="UDP-GLCNAC:BETAGAL BETA-1,3-N-ACETYLGLUCOSAMINYLTRANSFERASE-LIKE PROTEIN 1"/>
    <property type="match status" value="1"/>
</dbReference>
<dbReference type="CDD" id="cd02440">
    <property type="entry name" value="AdoMet_MTases"/>
    <property type="match status" value="1"/>
</dbReference>
<evidence type="ECO:0000259" key="1">
    <source>
        <dbReference type="Pfam" id="PF00535"/>
    </source>
</evidence>
<reference evidence="3 4" key="1">
    <citation type="submission" date="2017-01" db="EMBL/GenBank/DDBJ databases">
        <title>A new Hymenobacter.</title>
        <authorList>
            <person name="Liang Y."/>
            <person name="Feng F."/>
        </authorList>
    </citation>
    <scope>NUCLEOTIDE SEQUENCE [LARGE SCALE GENOMIC DNA]</scope>
    <source>
        <strain evidence="3">MIMBbqt21</strain>
    </source>
</reference>
<dbReference type="GO" id="GO:0016758">
    <property type="term" value="F:hexosyltransferase activity"/>
    <property type="evidence" value="ECO:0007669"/>
    <property type="project" value="UniProtKB-ARBA"/>
</dbReference>
<dbReference type="AlphaFoldDB" id="A0A243W810"/>
<keyword evidence="4" id="KW-1185">Reference proteome</keyword>
<dbReference type="Gene3D" id="3.40.50.150">
    <property type="entry name" value="Vaccinia Virus protein VP39"/>
    <property type="match status" value="1"/>
</dbReference>
<protein>
    <recommendedName>
        <fullName evidence="5">Glycosyltransferase 2-like domain-containing protein</fullName>
    </recommendedName>
</protein>
<dbReference type="InterPro" id="IPR001173">
    <property type="entry name" value="Glyco_trans_2-like"/>
</dbReference>
<organism evidence="3 4">
    <name type="scientific">Hymenobacter crusticola</name>
    <dbReference type="NCBI Taxonomy" id="1770526"/>
    <lineage>
        <taxon>Bacteria</taxon>
        <taxon>Pseudomonadati</taxon>
        <taxon>Bacteroidota</taxon>
        <taxon>Cytophagia</taxon>
        <taxon>Cytophagales</taxon>
        <taxon>Hymenobacteraceae</taxon>
        <taxon>Hymenobacter</taxon>
    </lineage>
</organism>
<dbReference type="InterPro" id="IPR013216">
    <property type="entry name" value="Methyltransf_11"/>
</dbReference>